<dbReference type="EC" id="3.1.1.-" evidence="2"/>
<dbReference type="Gene3D" id="3.40.710.10">
    <property type="entry name" value="DD-peptidase/beta-lactamase superfamily"/>
    <property type="match status" value="1"/>
</dbReference>
<name>A0ABN7IBJ7_9BURK</name>
<feature type="domain" description="Beta-lactamase-related" evidence="1">
    <location>
        <begin position="27"/>
        <end position="386"/>
    </location>
</feature>
<evidence type="ECO:0000313" key="3">
    <source>
        <dbReference type="Proteomes" id="UP000598032"/>
    </source>
</evidence>
<proteinExistence type="predicted"/>
<dbReference type="InterPro" id="IPR001466">
    <property type="entry name" value="Beta-lactam-related"/>
</dbReference>
<dbReference type="EMBL" id="CAJHCP010000020">
    <property type="protein sequence ID" value="CAD6558258.1"/>
    <property type="molecule type" value="Genomic_DNA"/>
</dbReference>
<comment type="caution">
    <text evidence="2">The sequence shown here is derived from an EMBL/GenBank/DDBJ whole genome shotgun (WGS) entry which is preliminary data.</text>
</comment>
<dbReference type="RefSeq" id="WP_201646184.1">
    <property type="nucleotide sequence ID" value="NZ_CAJHCP010000020.1"/>
</dbReference>
<reference evidence="2 3" key="1">
    <citation type="submission" date="2020-10" db="EMBL/GenBank/DDBJ databases">
        <authorList>
            <person name="Peeters C."/>
        </authorList>
    </citation>
    <scope>NUCLEOTIDE SEQUENCE [LARGE SCALE GENOMIC DNA]</scope>
    <source>
        <strain evidence="2 3">LMG 28140</strain>
    </source>
</reference>
<protein>
    <submittedName>
        <fullName evidence="2">Esterase EstB</fullName>
        <ecNumber evidence="2">3.1.1.-</ecNumber>
    </submittedName>
</protein>
<sequence length="409" mass="43118">MPSSPIPPASASASASATPAAPLSSRVDAVIDAALASQRLVGCVVLIAQHGEPVYRRAAGLADREHRQPMREDTLFRLASISKPVVSTAAMVLVGQKRLGLDDAVTRYLPEFTPEGPDGMPAPITVRHLLTHTAGLGYRFLEADGHGPYARAGVSDGMDHPDITLAENVRRIASVPLMFAPGTGWLYSLSIDVLGAVIESVTGMPLDQAVRELVTAPLEMNDSAFHALDASRLATPYVNAPPHAPHRMRDHERVASIEGVVGIDFEPARALDAQAFPSGGAGMVGSADDVLKLLDTLRQGGGKLLASELVDEMGRIQTGEMGPPDPPGFSFGLGFAVLRDPLAAASPQSPGTWRWGGAYGHSWFVDRARGLSVVALTNTLYEGMSGDFVFALRDAIYGVDHVPVGDAAQ</sequence>
<dbReference type="PANTHER" id="PTHR43283">
    <property type="entry name" value="BETA-LACTAMASE-RELATED"/>
    <property type="match status" value="1"/>
</dbReference>
<keyword evidence="3" id="KW-1185">Reference proteome</keyword>
<evidence type="ECO:0000259" key="1">
    <source>
        <dbReference type="Pfam" id="PF00144"/>
    </source>
</evidence>
<organism evidence="2 3">
    <name type="scientific">Paraburkholderia metrosideri</name>
    <dbReference type="NCBI Taxonomy" id="580937"/>
    <lineage>
        <taxon>Bacteria</taxon>
        <taxon>Pseudomonadati</taxon>
        <taxon>Pseudomonadota</taxon>
        <taxon>Betaproteobacteria</taxon>
        <taxon>Burkholderiales</taxon>
        <taxon>Burkholderiaceae</taxon>
        <taxon>Paraburkholderia</taxon>
    </lineage>
</organism>
<dbReference type="SUPFAM" id="SSF56601">
    <property type="entry name" value="beta-lactamase/transpeptidase-like"/>
    <property type="match status" value="1"/>
</dbReference>
<keyword evidence="2" id="KW-0378">Hydrolase</keyword>
<dbReference type="InterPro" id="IPR050789">
    <property type="entry name" value="Diverse_Enzym_Activities"/>
</dbReference>
<dbReference type="PANTHER" id="PTHR43283:SF3">
    <property type="entry name" value="BETA-LACTAMASE FAMILY PROTEIN (AFU_ORTHOLOGUE AFUA_5G07500)"/>
    <property type="match status" value="1"/>
</dbReference>
<dbReference type="GO" id="GO:0016787">
    <property type="term" value="F:hydrolase activity"/>
    <property type="evidence" value="ECO:0007669"/>
    <property type="project" value="UniProtKB-KW"/>
</dbReference>
<dbReference type="Proteomes" id="UP000598032">
    <property type="component" value="Unassembled WGS sequence"/>
</dbReference>
<accession>A0ABN7IBJ7</accession>
<gene>
    <name evidence="2" type="primary">estB</name>
    <name evidence="2" type="ORF">LMG28140_06339</name>
</gene>
<dbReference type="Pfam" id="PF00144">
    <property type="entry name" value="Beta-lactamase"/>
    <property type="match status" value="1"/>
</dbReference>
<evidence type="ECO:0000313" key="2">
    <source>
        <dbReference type="EMBL" id="CAD6558258.1"/>
    </source>
</evidence>
<dbReference type="InterPro" id="IPR012338">
    <property type="entry name" value="Beta-lactam/transpept-like"/>
</dbReference>